<dbReference type="HOGENOM" id="CLU_3100777_0_0_5"/>
<evidence type="ECO:0000256" key="1">
    <source>
        <dbReference type="SAM" id="Phobius"/>
    </source>
</evidence>
<dbReference type="EMBL" id="CP002382">
    <property type="protein sequence ID" value="AEP09473.1"/>
    <property type="molecule type" value="Genomic_DNA"/>
</dbReference>
<name>G2KPH3_MICAA</name>
<dbReference type="Proteomes" id="UP000009286">
    <property type="component" value="Chromosome"/>
</dbReference>
<evidence type="ECO:0000313" key="2">
    <source>
        <dbReference type="EMBL" id="AEP09473.1"/>
    </source>
</evidence>
<dbReference type="AlphaFoldDB" id="G2KPH3"/>
<reference evidence="2 3" key="1">
    <citation type="journal article" date="2011" name="BMC Genomics">
        <title>Genomic insights into an obligate epibiotic bacterial predator: Micavibrio aeruginosavorus ARL-13.</title>
        <authorList>
            <person name="Wang Z."/>
            <person name="Kadouri D."/>
            <person name="Wu M."/>
        </authorList>
    </citation>
    <scope>NUCLEOTIDE SEQUENCE [LARGE SCALE GENOMIC DNA]</scope>
    <source>
        <strain evidence="2 3">ARL-13</strain>
    </source>
</reference>
<accession>G2KPH3</accession>
<gene>
    <name evidence="2" type="ordered locus">MICA_1148</name>
</gene>
<proteinExistence type="predicted"/>
<keyword evidence="1" id="KW-0812">Transmembrane</keyword>
<organism evidence="2 3">
    <name type="scientific">Micavibrio aeruginosavorus (strain ARL-13)</name>
    <dbReference type="NCBI Taxonomy" id="856793"/>
    <lineage>
        <taxon>Bacteria</taxon>
        <taxon>Pseudomonadati</taxon>
        <taxon>Bdellovibrionota</taxon>
        <taxon>Bdellovibrionia</taxon>
        <taxon>Bdellovibrionales</taxon>
        <taxon>Pseudobdellovibrionaceae</taxon>
        <taxon>Micavibrio</taxon>
    </lineage>
</organism>
<sequence length="51" mass="5433">MTFAAIITLLSGGCTLLFLPGVGFIAIMVGFLPFIFGIAMFFIGAGYRIKN</sequence>
<dbReference type="STRING" id="856793.MICA_1148"/>
<keyword evidence="3" id="KW-1185">Reference proteome</keyword>
<keyword evidence="1" id="KW-0472">Membrane</keyword>
<protein>
    <submittedName>
        <fullName evidence="2">Putative membrane protein</fullName>
    </submittedName>
</protein>
<feature type="transmembrane region" description="Helical" evidence="1">
    <location>
        <begin position="24"/>
        <end position="47"/>
    </location>
</feature>
<dbReference type="KEGG" id="mai:MICA_1148"/>
<evidence type="ECO:0000313" key="3">
    <source>
        <dbReference type="Proteomes" id="UP000009286"/>
    </source>
</evidence>
<keyword evidence="1" id="KW-1133">Transmembrane helix</keyword>